<evidence type="ECO:0000313" key="5">
    <source>
        <dbReference type="EMBL" id="MBN3293103.1"/>
    </source>
</evidence>
<dbReference type="EMBL" id="JAAWVN010019861">
    <property type="protein sequence ID" value="MBN3293103.1"/>
    <property type="molecule type" value="Genomic_DNA"/>
</dbReference>
<feature type="domain" description="Ran-GTPase activating protein 1 C-terminal" evidence="4">
    <location>
        <begin position="363"/>
        <end position="526"/>
    </location>
</feature>
<evidence type="ECO:0000256" key="2">
    <source>
        <dbReference type="ARBA" id="ARBA00022614"/>
    </source>
</evidence>
<accession>A0ABS2Z2Z5</accession>
<evidence type="ECO:0000256" key="3">
    <source>
        <dbReference type="ARBA" id="ARBA00022737"/>
    </source>
</evidence>
<dbReference type="PANTHER" id="PTHR24113">
    <property type="entry name" value="RAN GTPASE-ACTIVATING PROTEIN 1"/>
    <property type="match status" value="1"/>
</dbReference>
<dbReference type="Gene3D" id="3.80.10.10">
    <property type="entry name" value="Ribonuclease Inhibitor"/>
    <property type="match status" value="1"/>
</dbReference>
<evidence type="ECO:0000313" key="6">
    <source>
        <dbReference type="Proteomes" id="UP001166052"/>
    </source>
</evidence>
<keyword evidence="6" id="KW-1185">Reference proteome</keyword>
<dbReference type="PANTHER" id="PTHR24113:SF12">
    <property type="entry name" value="RAN GTPASE-ACTIVATING PROTEIN 1"/>
    <property type="match status" value="1"/>
</dbReference>
<dbReference type="Proteomes" id="UP001166052">
    <property type="component" value="Unassembled WGS sequence"/>
</dbReference>
<gene>
    <name evidence="5" type="primary">Rangap1</name>
    <name evidence="5" type="ORF">GTO92_0005953</name>
</gene>
<evidence type="ECO:0000256" key="1">
    <source>
        <dbReference type="ARBA" id="ARBA00022468"/>
    </source>
</evidence>
<dbReference type="InterPro" id="IPR027038">
    <property type="entry name" value="RanGap"/>
</dbReference>
<dbReference type="SMART" id="SM00368">
    <property type="entry name" value="LRR_RI"/>
    <property type="match status" value="8"/>
</dbReference>
<proteinExistence type="predicted"/>
<dbReference type="InterPro" id="IPR036720">
    <property type="entry name" value="RanGAP1_C_sf"/>
</dbReference>
<dbReference type="Pfam" id="PF13516">
    <property type="entry name" value="LRR_6"/>
    <property type="match status" value="5"/>
</dbReference>
<name>A0ABS2Z2Z5_POLSE</name>
<dbReference type="InterPro" id="IPR032675">
    <property type="entry name" value="LRR_dom_sf"/>
</dbReference>
<keyword evidence="1" id="KW-0343">GTPase activation</keyword>
<feature type="non-terminal residue" evidence="5">
    <location>
        <position position="1"/>
    </location>
</feature>
<comment type="caution">
    <text evidence="5">The sequence shown here is derived from an EMBL/GenBank/DDBJ whole genome shotgun (WGS) entry which is preliminary data.</text>
</comment>
<protein>
    <submittedName>
        <fullName evidence="5">RAGP1 protein</fullName>
    </submittedName>
</protein>
<keyword evidence="3" id="KW-0677">Repeat</keyword>
<sequence length="532" mass="58120">MVKEIEAFSGLQALRLEGNTVGVQAAEAIAKALRNKKDLEKCYWSDMFTGRLRSEIPPALISLGEALMSAGACLTELDLSDNAFGPDGVRGIEDLLKSTSCFTLRELRLNNCGMGVGGGKILAAALIECHQRSSEQGTPLRLKVFVAGRNRLESEGATALSRAFKLMGSLEEIHMPQNGITHSGVTALANALQDNPHLRVINLNDNTFTSKGAKSMAQGLKDLRNLEVINFGDCLIRSEGAIALAETLKEGLPSLKELNLSFGEIAEEAALKVASAVQHKSQLEKLDLNGNCLGEEGCESLKELMKSFNLDEILGSLSGKMRKNHTGWWQHSHNPQKTSLSWTSAALNNECLILPAILLHLQTSTTMPCTSVVDVSAFLGFPTAEKLMKLGPNRAMLIQQEVDVTDADKTTQVFLKIASLYKDGDNIKELVLTCVDTLLRKAFNSPSFQKEQFMSSLLILLGLIKSEDKLKPVHVVPGHLLTLEHVVRQDYFPKQQISILLVFFSRPNQIMESCSSAHLTLKETLENLDPGS</sequence>
<dbReference type="InterPro" id="IPR009109">
    <property type="entry name" value="Ran_GTPase_activating_1_C"/>
</dbReference>
<dbReference type="Gene3D" id="1.25.40.200">
    <property type="entry name" value="Ran-GTPase activating protein 1, C-terminal domain"/>
    <property type="match status" value="1"/>
</dbReference>
<reference evidence="5" key="1">
    <citation type="journal article" date="2021" name="Cell">
        <title>Tracing the genetic footprints of vertebrate landing in non-teleost ray-finned fishes.</title>
        <authorList>
            <person name="Bi X."/>
            <person name="Wang K."/>
            <person name="Yang L."/>
            <person name="Pan H."/>
            <person name="Jiang H."/>
            <person name="Wei Q."/>
            <person name="Fang M."/>
            <person name="Yu H."/>
            <person name="Zhu C."/>
            <person name="Cai Y."/>
            <person name="He Y."/>
            <person name="Gan X."/>
            <person name="Zeng H."/>
            <person name="Yu D."/>
            <person name="Zhu Y."/>
            <person name="Jiang H."/>
            <person name="Qiu Q."/>
            <person name="Yang H."/>
            <person name="Zhang Y.E."/>
            <person name="Wang W."/>
            <person name="Zhu M."/>
            <person name="He S."/>
            <person name="Zhang G."/>
        </authorList>
    </citation>
    <scope>NUCLEOTIDE SEQUENCE</scope>
    <source>
        <strain evidence="5">Bchr_001</strain>
    </source>
</reference>
<keyword evidence="2" id="KW-0433">Leucine-rich repeat</keyword>
<dbReference type="Pfam" id="PF07834">
    <property type="entry name" value="RanGAP1_C"/>
    <property type="match status" value="1"/>
</dbReference>
<organism evidence="5 6">
    <name type="scientific">Polypterus senegalus</name>
    <name type="common">Senegal bichir</name>
    <dbReference type="NCBI Taxonomy" id="55291"/>
    <lineage>
        <taxon>Eukaryota</taxon>
        <taxon>Metazoa</taxon>
        <taxon>Chordata</taxon>
        <taxon>Craniata</taxon>
        <taxon>Vertebrata</taxon>
        <taxon>Euteleostomi</taxon>
        <taxon>Actinopterygii</taxon>
        <taxon>Polypteriformes</taxon>
        <taxon>Polypteridae</taxon>
        <taxon>Polypterus</taxon>
    </lineage>
</organism>
<dbReference type="InterPro" id="IPR001611">
    <property type="entry name" value="Leu-rich_rpt"/>
</dbReference>
<evidence type="ECO:0000259" key="4">
    <source>
        <dbReference type="Pfam" id="PF07834"/>
    </source>
</evidence>
<dbReference type="CDD" id="cd00116">
    <property type="entry name" value="LRR_RI"/>
    <property type="match status" value="1"/>
</dbReference>
<dbReference type="SUPFAM" id="SSF69099">
    <property type="entry name" value="Ran-GTPase activating protein 1 (RanGAP1), C-terminal domain"/>
    <property type="match status" value="1"/>
</dbReference>
<dbReference type="SUPFAM" id="SSF52047">
    <property type="entry name" value="RNI-like"/>
    <property type="match status" value="1"/>
</dbReference>
<feature type="non-terminal residue" evidence="5">
    <location>
        <position position="532"/>
    </location>
</feature>